<keyword evidence="3" id="KW-0576">Peroxisome</keyword>
<evidence type="ECO:0000313" key="6">
    <source>
        <dbReference type="EMBL" id="KAL3082963.1"/>
    </source>
</evidence>
<dbReference type="PANTHER" id="PTHR24096:SF422">
    <property type="entry name" value="BCDNA.GH02901"/>
    <property type="match status" value="1"/>
</dbReference>
<dbReference type="CDD" id="cd05911">
    <property type="entry name" value="Firefly_Luc_like"/>
    <property type="match status" value="1"/>
</dbReference>
<gene>
    <name evidence="6" type="ORF">niasHS_010765</name>
</gene>
<dbReference type="Pfam" id="PF13193">
    <property type="entry name" value="AMP-binding_C"/>
    <property type="match status" value="1"/>
</dbReference>
<dbReference type="PANTHER" id="PTHR24096">
    <property type="entry name" value="LONG-CHAIN-FATTY-ACID--COA LIGASE"/>
    <property type="match status" value="1"/>
</dbReference>
<organism evidence="6 7">
    <name type="scientific">Heterodera schachtii</name>
    <name type="common">Sugarbeet cyst nematode worm</name>
    <name type="synonym">Tylenchus schachtii</name>
    <dbReference type="NCBI Taxonomy" id="97005"/>
    <lineage>
        <taxon>Eukaryota</taxon>
        <taxon>Metazoa</taxon>
        <taxon>Ecdysozoa</taxon>
        <taxon>Nematoda</taxon>
        <taxon>Chromadorea</taxon>
        <taxon>Rhabditida</taxon>
        <taxon>Tylenchina</taxon>
        <taxon>Tylenchomorpha</taxon>
        <taxon>Tylenchoidea</taxon>
        <taxon>Heteroderidae</taxon>
        <taxon>Heteroderinae</taxon>
        <taxon>Heterodera</taxon>
    </lineage>
</organism>
<dbReference type="SUPFAM" id="SSF56801">
    <property type="entry name" value="Acetyl-CoA synthetase-like"/>
    <property type="match status" value="1"/>
</dbReference>
<comment type="subcellular location">
    <subcellularLocation>
        <location evidence="1">Peroxisome</location>
    </subcellularLocation>
</comment>
<comment type="similarity">
    <text evidence="2">Belongs to the ATP-dependent AMP-binding enzyme family.</text>
</comment>
<keyword evidence="7" id="KW-1185">Reference proteome</keyword>
<reference evidence="6 7" key="1">
    <citation type="submission" date="2024-10" db="EMBL/GenBank/DDBJ databases">
        <authorList>
            <person name="Kim D."/>
        </authorList>
    </citation>
    <scope>NUCLEOTIDE SEQUENCE [LARGE SCALE GENOMIC DNA]</scope>
    <source>
        <strain evidence="6">Taebaek</strain>
    </source>
</reference>
<dbReference type="InterPro" id="IPR025110">
    <property type="entry name" value="AMP-bd_C"/>
</dbReference>
<dbReference type="EMBL" id="JBICCN010000254">
    <property type="protein sequence ID" value="KAL3082963.1"/>
    <property type="molecule type" value="Genomic_DNA"/>
</dbReference>
<dbReference type="Gene3D" id="3.30.300.30">
    <property type="match status" value="1"/>
</dbReference>
<dbReference type="InterPro" id="IPR045851">
    <property type="entry name" value="AMP-bd_C_sf"/>
</dbReference>
<dbReference type="AlphaFoldDB" id="A0ABD2ITN9"/>
<dbReference type="InterPro" id="IPR000873">
    <property type="entry name" value="AMP-dep_synth/lig_dom"/>
</dbReference>
<dbReference type="Pfam" id="PF00501">
    <property type="entry name" value="AMP-binding"/>
    <property type="match status" value="1"/>
</dbReference>
<dbReference type="Gene3D" id="3.40.50.980">
    <property type="match status" value="2"/>
</dbReference>
<protein>
    <submittedName>
        <fullName evidence="6">Uncharacterized protein</fullName>
    </submittedName>
</protein>
<accession>A0ABD2ITN9</accession>
<dbReference type="Gene3D" id="2.30.38.10">
    <property type="entry name" value="Luciferase, Domain 3"/>
    <property type="match status" value="1"/>
</dbReference>
<evidence type="ECO:0000259" key="4">
    <source>
        <dbReference type="Pfam" id="PF00501"/>
    </source>
</evidence>
<name>A0ABD2ITN9_HETSC</name>
<sequence>MFCLWRIKIKNNNFLNSFSFCCQKHCLFSSQEKCNNKNKYLPDEDGIVRSEFQSVPVQSEPFTETLLNRIRQFSAEQPKRAIFVDAENPSNVTTFGQFLSKTHAAAHFLNSIGFSSGDVACVILPNCWHFFAIFLAASMQKACISPVSTLLNEVELARIFNETKCKVVFCADSLLERILATRPLCPYLKYVVLISTTNCQSSVSLPNSQFQSVFHWSDAVDSSNSVDLSRPLPKIDVEKDVMFMPFSSGTTGLQKGVMLSHRNVGTMARIFNSHLENQMLRKMEPNWDWSKEHIMLHLPFYHVYGFVLGLNSLLCGGSGVVFGRFDLDIFCRTVQNYQVKVAFLVPPILVLLAKSAAPSRYDLSSLKLIMTGAAPVGTDLLDKVRRRIPSLKQICQGYGMTEQSMCSHLSVFGSDDSKTVGRLISNFEMKVVDIESRKPLGVGQKGEICTRSPTTMLGYLNRAEATAETIDEDGWLRTGDIGFFDENGRTFVVDRLKELIKVKGFQVAPAELEDLLLSHAGIKDCAVVGAADELAGEVPKAFVVRTDQTLTESEVKRFVREKVAAYKQLGSVEFVDEIPKSASGKILRRMLREKGTKKSP</sequence>
<feature type="domain" description="AMP-binding enzyme C-terminal" evidence="5">
    <location>
        <begin position="511"/>
        <end position="585"/>
    </location>
</feature>
<comment type="caution">
    <text evidence="6">The sequence shown here is derived from an EMBL/GenBank/DDBJ whole genome shotgun (WGS) entry which is preliminary data.</text>
</comment>
<evidence type="ECO:0000256" key="3">
    <source>
        <dbReference type="ARBA" id="ARBA00023140"/>
    </source>
</evidence>
<evidence type="ECO:0000313" key="7">
    <source>
        <dbReference type="Proteomes" id="UP001620645"/>
    </source>
</evidence>
<evidence type="ECO:0000256" key="2">
    <source>
        <dbReference type="ARBA" id="ARBA00006432"/>
    </source>
</evidence>
<evidence type="ECO:0000259" key="5">
    <source>
        <dbReference type="Pfam" id="PF13193"/>
    </source>
</evidence>
<dbReference type="Proteomes" id="UP001620645">
    <property type="component" value="Unassembled WGS sequence"/>
</dbReference>
<proteinExistence type="inferred from homology"/>
<dbReference type="GO" id="GO:0005777">
    <property type="term" value="C:peroxisome"/>
    <property type="evidence" value="ECO:0007669"/>
    <property type="project" value="UniProtKB-SubCell"/>
</dbReference>
<evidence type="ECO:0000256" key="1">
    <source>
        <dbReference type="ARBA" id="ARBA00004275"/>
    </source>
</evidence>
<dbReference type="FunFam" id="3.30.300.30:FF:000007">
    <property type="entry name" value="4-coumarate--CoA ligase 2"/>
    <property type="match status" value="1"/>
</dbReference>
<feature type="domain" description="AMP-dependent synthetase/ligase" evidence="4">
    <location>
        <begin position="73"/>
        <end position="460"/>
    </location>
</feature>